<sequence length="847" mass="96516">MRKSTTIIHPGESSILLHLHLDQPFLKRPISFSSVAPLPVDPDPPDISSQLLFILSHPSWQKHPALSSLLPSISPSHVSSLFSSNPNLDPQIALKFFQFVAPKPGFKHSVQTHSLLLDILIRNKFFGVSEKIRISMIKACISIDDIRFTLDFLREMNRDDNEHKFKLSIRTYNELLMMLSRFLMINEMKRVYAELLSDMLVPNIYSLNTMVNAYCRMGNVVEADLYVSKILQAGLRPDTFTYTSLILRHCRNKSNEVSYTNLIHGLCEAGRVDEAISLFKKMKEGDCYPTVRTYTVIIDALFENYRKLEAINLFHEMRNRGCEPNVHTYTVMIDAMYKERKFDESRRMLSEMMEKGLVPSVTTYNALIDGYCKEGMMESAQEILDLMNSNNCSPTERTYNELICGFCKRKNVHKAMSFLSKMVEHRLKPYLVTYNSLIHGQCKVGHLDIAYRLLEMMKENGLAPDQWIYSRIEEARVLFHSLKDKGIKANEVIYTALIDGYCKAGMIDDADSLLEIMLTEGCLPNSSTYNALIDGLCKERKVKKALLMLENMVQKGVRATVSTYTSFIVAKLKEGDFDHAHRLFAQMISLGIQPDVFIYTAFIHSYCVTGNLKEAEDMMARMVERGVMPDALTYTLFIDAYGCLGLLHQAFDHLSKKKLIKENNNAGELDLVPNVSFVDVADVWKTMEFETAKELFEKMLEHGCSPNANTYGKLIIGLCEMGRMGVAQRLFDHMHERGICPNEDIYNSLLDCCCELGMYGDAVRLADAMIECGHLPLLELKQFSVICFIFFGYNDDEVAWKILIDGLLKMGLADVCSELLSIMEREGGQIHPQTYRMLIERLDGTNS</sequence>
<comment type="similarity">
    <text evidence="1">Belongs to the PPR family. P subfamily.</text>
</comment>
<feature type="repeat" description="PPR" evidence="3">
    <location>
        <begin position="707"/>
        <end position="741"/>
    </location>
</feature>
<feature type="repeat" description="PPR" evidence="3">
    <location>
        <begin position="595"/>
        <end position="629"/>
    </location>
</feature>
<evidence type="ECO:0000256" key="3">
    <source>
        <dbReference type="PROSITE-ProRule" id="PRU00708"/>
    </source>
</evidence>
<feature type="repeat" description="PPR" evidence="3">
    <location>
        <begin position="395"/>
        <end position="429"/>
    </location>
</feature>
<gene>
    <name evidence="4" type="ORF">P3X46_019160</name>
</gene>
<dbReference type="InterPro" id="IPR002885">
    <property type="entry name" value="PPR_rpt"/>
</dbReference>
<dbReference type="NCBIfam" id="TIGR00756">
    <property type="entry name" value="PPR"/>
    <property type="match status" value="14"/>
</dbReference>
<feature type="repeat" description="PPR" evidence="3">
    <location>
        <begin position="430"/>
        <end position="464"/>
    </location>
</feature>
<feature type="repeat" description="PPR" evidence="3">
    <location>
        <begin position="525"/>
        <end position="559"/>
    </location>
</feature>
<dbReference type="Proteomes" id="UP001174677">
    <property type="component" value="Chromosome 10"/>
</dbReference>
<dbReference type="InterPro" id="IPR051240">
    <property type="entry name" value="Mito_RNA-Proc/Resp"/>
</dbReference>
<comment type="caution">
    <text evidence="4">The sequence shown here is derived from an EMBL/GenBank/DDBJ whole genome shotgun (WGS) entry which is preliminary data.</text>
</comment>
<feature type="repeat" description="PPR" evidence="3">
    <location>
        <begin position="360"/>
        <end position="394"/>
    </location>
</feature>
<dbReference type="PROSITE" id="PS51375">
    <property type="entry name" value="PPR"/>
    <property type="match status" value="13"/>
</dbReference>
<keyword evidence="2" id="KW-0677">Repeat</keyword>
<feature type="repeat" description="PPR" evidence="3">
    <location>
        <begin position="290"/>
        <end position="324"/>
    </location>
</feature>
<evidence type="ECO:0000256" key="1">
    <source>
        <dbReference type="ARBA" id="ARBA00007626"/>
    </source>
</evidence>
<reference evidence="4 5" key="1">
    <citation type="journal article" date="2023" name="Plant Biotechnol. J.">
        <title>Chromosome-level wild Hevea brasiliensis genome provides new tools for genomic-assisted breeding and valuable loci to elevate rubber yield.</title>
        <authorList>
            <person name="Cheng H."/>
            <person name="Song X."/>
            <person name="Hu Y."/>
            <person name="Wu T."/>
            <person name="Yang Q."/>
            <person name="An Z."/>
            <person name="Feng S."/>
            <person name="Deng Z."/>
            <person name="Wu W."/>
            <person name="Zeng X."/>
            <person name="Tu M."/>
            <person name="Wang X."/>
            <person name="Huang H."/>
        </authorList>
    </citation>
    <scope>NUCLEOTIDE SEQUENCE [LARGE SCALE GENOMIC DNA]</scope>
    <source>
        <strain evidence="4">MT/VB/25A 57/8</strain>
    </source>
</reference>
<dbReference type="EMBL" id="JARPOI010000010">
    <property type="protein sequence ID" value="KAJ9171112.1"/>
    <property type="molecule type" value="Genomic_DNA"/>
</dbReference>
<feature type="repeat" description="PPR" evidence="3">
    <location>
        <begin position="255"/>
        <end position="289"/>
    </location>
</feature>
<dbReference type="PANTHER" id="PTHR47933:SF11">
    <property type="entry name" value="PENTATRICOPEPTIDE REPEAT-CONTAINING PROTEIN 2"/>
    <property type="match status" value="1"/>
</dbReference>
<protein>
    <recommendedName>
        <fullName evidence="6">Pentacotripeptide-repeat region of PRORP domain-containing protein</fullName>
    </recommendedName>
</protein>
<dbReference type="Pfam" id="PF12854">
    <property type="entry name" value="PPR_1"/>
    <property type="match status" value="2"/>
</dbReference>
<evidence type="ECO:0000313" key="4">
    <source>
        <dbReference type="EMBL" id="KAJ9171112.1"/>
    </source>
</evidence>
<evidence type="ECO:0008006" key="6">
    <source>
        <dbReference type="Google" id="ProtNLM"/>
    </source>
</evidence>
<organism evidence="4 5">
    <name type="scientific">Hevea brasiliensis</name>
    <name type="common">Para rubber tree</name>
    <name type="synonym">Siphonia brasiliensis</name>
    <dbReference type="NCBI Taxonomy" id="3981"/>
    <lineage>
        <taxon>Eukaryota</taxon>
        <taxon>Viridiplantae</taxon>
        <taxon>Streptophyta</taxon>
        <taxon>Embryophyta</taxon>
        <taxon>Tracheophyta</taxon>
        <taxon>Spermatophyta</taxon>
        <taxon>Magnoliopsida</taxon>
        <taxon>eudicotyledons</taxon>
        <taxon>Gunneridae</taxon>
        <taxon>Pentapetalae</taxon>
        <taxon>rosids</taxon>
        <taxon>fabids</taxon>
        <taxon>Malpighiales</taxon>
        <taxon>Euphorbiaceae</taxon>
        <taxon>Crotonoideae</taxon>
        <taxon>Micrandreae</taxon>
        <taxon>Hevea</taxon>
    </lineage>
</organism>
<feature type="repeat" description="PPR" evidence="3">
    <location>
        <begin position="560"/>
        <end position="594"/>
    </location>
</feature>
<dbReference type="Pfam" id="PF13041">
    <property type="entry name" value="PPR_2"/>
    <property type="match status" value="6"/>
</dbReference>
<name>A0ABQ9LT11_HEVBR</name>
<dbReference type="Gene3D" id="1.25.40.10">
    <property type="entry name" value="Tetratricopeptide repeat domain"/>
    <property type="match status" value="6"/>
</dbReference>
<proteinExistence type="inferred from homology"/>
<feature type="repeat" description="PPR" evidence="3">
    <location>
        <begin position="742"/>
        <end position="776"/>
    </location>
</feature>
<feature type="repeat" description="PPR" evidence="3">
    <location>
        <begin position="203"/>
        <end position="237"/>
    </location>
</feature>
<dbReference type="Pfam" id="PF01535">
    <property type="entry name" value="PPR"/>
    <property type="match status" value="3"/>
</dbReference>
<accession>A0ABQ9LT11</accession>
<evidence type="ECO:0000256" key="2">
    <source>
        <dbReference type="ARBA" id="ARBA00022737"/>
    </source>
</evidence>
<dbReference type="SUPFAM" id="SSF81901">
    <property type="entry name" value="HCP-like"/>
    <property type="match status" value="2"/>
</dbReference>
<keyword evidence="5" id="KW-1185">Reference proteome</keyword>
<dbReference type="InterPro" id="IPR011990">
    <property type="entry name" value="TPR-like_helical_dom_sf"/>
</dbReference>
<feature type="repeat" description="PPR" evidence="3">
    <location>
        <begin position="490"/>
        <end position="524"/>
    </location>
</feature>
<dbReference type="PANTHER" id="PTHR47933">
    <property type="entry name" value="PENTATRICOPEPTIDE REPEAT-CONTAINING PROTEIN 1, MITOCHONDRIAL"/>
    <property type="match status" value="1"/>
</dbReference>
<evidence type="ECO:0000313" key="5">
    <source>
        <dbReference type="Proteomes" id="UP001174677"/>
    </source>
</evidence>
<feature type="repeat" description="PPR" evidence="3">
    <location>
        <begin position="325"/>
        <end position="359"/>
    </location>
</feature>